<comment type="caution">
    <text evidence="4">The sequence shown here is derived from an EMBL/GenBank/DDBJ whole genome shotgun (WGS) entry which is preliminary data.</text>
</comment>
<dbReference type="Gene3D" id="2.130.10.80">
    <property type="entry name" value="Galactose oxidase/kelch, beta-propeller"/>
    <property type="match status" value="4"/>
</dbReference>
<evidence type="ECO:0000313" key="4">
    <source>
        <dbReference type="EMBL" id="MDQ1023055.1"/>
    </source>
</evidence>
<gene>
    <name evidence="4" type="ORF">QF035_000637</name>
</gene>
<evidence type="ECO:0000256" key="1">
    <source>
        <dbReference type="ARBA" id="ARBA00022441"/>
    </source>
</evidence>
<dbReference type="PANTHER" id="PTHR46344:SF27">
    <property type="entry name" value="KELCH REPEAT SUPERFAMILY PROTEIN"/>
    <property type="match status" value="1"/>
</dbReference>
<dbReference type="InterPro" id="IPR046538">
    <property type="entry name" value="DUF6603"/>
</dbReference>
<dbReference type="SMART" id="SM00612">
    <property type="entry name" value="Kelch"/>
    <property type="match status" value="5"/>
</dbReference>
<dbReference type="Proteomes" id="UP001230328">
    <property type="component" value="Unassembled WGS sequence"/>
</dbReference>
<organism evidence="4 5">
    <name type="scientific">Streptomyces umbrinus</name>
    <dbReference type="NCBI Taxonomy" id="67370"/>
    <lineage>
        <taxon>Bacteria</taxon>
        <taxon>Bacillati</taxon>
        <taxon>Actinomycetota</taxon>
        <taxon>Actinomycetes</taxon>
        <taxon>Kitasatosporales</taxon>
        <taxon>Streptomycetaceae</taxon>
        <taxon>Streptomyces</taxon>
        <taxon>Streptomyces phaeochromogenes group</taxon>
    </lineage>
</organism>
<name>A0ABU0SHK8_9ACTN</name>
<keyword evidence="5" id="KW-1185">Reference proteome</keyword>
<dbReference type="InterPro" id="IPR015915">
    <property type="entry name" value="Kelch-typ_b-propeller"/>
</dbReference>
<evidence type="ECO:0000256" key="2">
    <source>
        <dbReference type="ARBA" id="ARBA00022737"/>
    </source>
</evidence>
<protein>
    <submittedName>
        <fullName evidence="4">N-acetylneuraminic acid mutarotase</fullName>
    </submittedName>
</protein>
<accession>A0ABU0SHK8</accession>
<dbReference type="RefSeq" id="WP_307517978.1">
    <property type="nucleotide sequence ID" value="NZ_JAUSZI010000002.1"/>
</dbReference>
<sequence length="1548" mass="160836">MPDQAGSLERLALLLAEILTQVTNQFGDAGVLDTFDQLGVHFPDELLTNATITAARRTVFDGGADLRGLTAKLLTAIDGGDTDGIVAASLALVTQCGRVTASFSQLADALGTAGATLPGVSKVQIDALVQDLPRRITDLLLADLAEVSGPVAAVLEVLGVVDRVFSPGDPADPTRPPHEAVTVHLDRLLPAIADPVRQLGRLYGWGTASFDAAGLLTVLESVTARLGLPVVLVPGSATTPPELQVFAVDLGPSADGAGLRVGMVLPAEGQGGFDIPLSPPTWSAHVEATGRVVAESAGEIRPPFDVSMRPPSGGATELIGSVAFSVHAQPAEPFLLLGVAGGSRLDFTSARVDGGVRLQLDPVTGEATATPEVVGEITGGRLVIDTAEADGFIAAVLGGQRLQSDFGVGFSFTPDSGLRFHGSGGLEIRLPVHAALGPVEMQAVYLRVEIADDGAVPVELSAAFSAALGPVRASVDRIGVRAELTFPEGGGNLGPADLAFGFKPPSGVGLAVDAGGISGGGFLDFHPDRGEYSGALELEFADFLALKAIGLITTRQPDGSRGFSLLIVLTGEFGKGIQLGYGFTLLAVGGLIGLNRGMNLQALVEGVRTGSIESVAFPRDVIANAPRILSDLNRFFPPEQGTFLIGPMAKIGWGTPTLVSISLGVIIEVPGNIAALGVLRAALPTADQALLVVQAQFVGALELDKSRLWFFARLFESRILTMTVDGGMGVLVAWGDNPDLVVTVGGFHPAYRPPPLPFPIPDRLSVDLLNRRNQLIRVSGYFAITSNTVQFGAKAELKLGFSAFGVEGHLGFDALFQFSPFRFAIRISADVTLKAFGVGAFGIDLDFQLEGPAPWRAHGRGSIGFLFFSVSANFDITWGEERDTTLPPIAVLPLLAAEIRKTEGWETRLPSGGNRALVTLRQLPDTDDLVLHPLGTLFVRQRALPLNVRLDRIGGQRASDGRRFSVAPVPDSGLERVSDTGDRFAMAQFQTMSDAAKLSRPSYETQDAGLELTATSGTLASARVVRRSARYELHIIDSGTATSPTAARRRNTESRATVAAATGPKRFHNVSGAVFDELLSGSSTSRAALSQRQERLRQPFATTDTVRVTEQRFVVAYVKSNRQAFPPGSLERPSRGAAATFRSLTTAQDALADFVEADPGLTGRLHVIPASEAAASPAVPGTWSDAGLLPVPASDVDLIPLTNGRILLAGGTGPTGAPLAATALFDPTADAWSSGPPLTTGRRRNTTTALADGRVLALGGRTTTAPLASAEAFDPAAGTWTPLPASMGTARYGHTATRLKDGRLLVAGGIGVRPGQEDGALASAELFDPATSAWAAVAPMTDARTGHQAVLLRDGRVLVVGGALSTGRGRQHALAYCELYDPATRSWTPTGSLAQARKGHQTTVLPDGRVLVTGGDPVVAPDGTLDPHSLVSAELYAPETGMWTAAADMPGGGRSSHRNLLLRSGIVLAIGGTGAPELTAGHRSVVGYSPKKDAWTTIGGLGLGRFALGAVELADDRVLVAGGVAAAGAAAESIDAVQAADTGEVLIP</sequence>
<proteinExistence type="predicted"/>
<dbReference type="EMBL" id="JAUSZI010000002">
    <property type="protein sequence ID" value="MDQ1023055.1"/>
    <property type="molecule type" value="Genomic_DNA"/>
</dbReference>
<dbReference type="Pfam" id="PF01344">
    <property type="entry name" value="Kelch_1"/>
    <property type="match status" value="1"/>
</dbReference>
<dbReference type="InterPro" id="IPR037293">
    <property type="entry name" value="Gal_Oxidase_central_sf"/>
</dbReference>
<evidence type="ECO:0000313" key="5">
    <source>
        <dbReference type="Proteomes" id="UP001230328"/>
    </source>
</evidence>
<keyword evidence="2" id="KW-0677">Repeat</keyword>
<dbReference type="InterPro" id="IPR006652">
    <property type="entry name" value="Kelch_1"/>
</dbReference>
<reference evidence="4 5" key="1">
    <citation type="submission" date="2023-07" db="EMBL/GenBank/DDBJ databases">
        <title>Comparative genomics of wheat-associated soil bacteria to identify genetic determinants of phenazine resistance.</title>
        <authorList>
            <person name="Mouncey N."/>
        </authorList>
    </citation>
    <scope>NUCLEOTIDE SEQUENCE [LARGE SCALE GENOMIC DNA]</scope>
    <source>
        <strain evidence="4 5">V2I4</strain>
    </source>
</reference>
<feature type="domain" description="DUF6603" evidence="3">
    <location>
        <begin position="432"/>
        <end position="995"/>
    </location>
</feature>
<keyword evidence="1" id="KW-0880">Kelch repeat</keyword>
<dbReference type="PANTHER" id="PTHR46344">
    <property type="entry name" value="OS02G0202900 PROTEIN"/>
    <property type="match status" value="1"/>
</dbReference>
<evidence type="ECO:0000259" key="3">
    <source>
        <dbReference type="Pfam" id="PF20248"/>
    </source>
</evidence>
<dbReference type="SUPFAM" id="SSF117281">
    <property type="entry name" value="Kelch motif"/>
    <property type="match status" value="2"/>
</dbReference>
<dbReference type="Pfam" id="PF20248">
    <property type="entry name" value="DUF6603"/>
    <property type="match status" value="1"/>
</dbReference>